<reference evidence="2 3" key="1">
    <citation type="submission" date="2020-12" db="EMBL/GenBank/DDBJ databases">
        <title>A novel species.</title>
        <authorList>
            <person name="Li K."/>
        </authorList>
    </citation>
    <scope>NUCLEOTIDE SEQUENCE [LARGE SCALE GENOMIC DNA]</scope>
    <source>
        <strain evidence="2 3">ZYC-3</strain>
    </source>
</reference>
<dbReference type="AlphaFoldDB" id="A0A7T7I907"/>
<dbReference type="EMBL" id="CP066831">
    <property type="protein sequence ID" value="QQM43017.1"/>
    <property type="molecule type" value="Genomic_DNA"/>
</dbReference>
<keyword evidence="1" id="KW-0472">Membrane</keyword>
<organism evidence="2 3">
    <name type="scientific">Streptomyces liliifuscus</name>
    <dbReference type="NCBI Taxonomy" id="2797636"/>
    <lineage>
        <taxon>Bacteria</taxon>
        <taxon>Bacillati</taxon>
        <taxon>Actinomycetota</taxon>
        <taxon>Actinomycetes</taxon>
        <taxon>Kitasatosporales</taxon>
        <taxon>Streptomycetaceae</taxon>
        <taxon>Streptomyces</taxon>
    </lineage>
</organism>
<keyword evidence="1" id="KW-1133">Transmembrane helix</keyword>
<evidence type="ECO:0000256" key="1">
    <source>
        <dbReference type="SAM" id="Phobius"/>
    </source>
</evidence>
<sequence length="198" mass="23063">MTMTVIALVGWVTAWWTLLYVLIVFLSPGFAVLFVLPLLYSLHRAVTQLRYFRPALFMRRILRAYPWQILRDVPHGLTKRPEVVGKHYGWFEFPNPARSDQQLPLVFPQHLRVEWWARRMAPRARPQLKDQIEIVWFAGDPRFVGLIAAPTSRGTAPRRLHVIEQRTDAQTGQRFADWGATPEDIERGRRAGVHPVHL</sequence>
<gene>
    <name evidence="2" type="ORF">JEQ17_28765</name>
</gene>
<keyword evidence="3" id="KW-1185">Reference proteome</keyword>
<proteinExistence type="predicted"/>
<feature type="transmembrane region" description="Helical" evidence="1">
    <location>
        <begin position="18"/>
        <end position="40"/>
    </location>
</feature>
<protein>
    <submittedName>
        <fullName evidence="2">Uncharacterized protein</fullName>
    </submittedName>
</protein>
<dbReference type="RefSeq" id="WP_200397868.1">
    <property type="nucleotide sequence ID" value="NZ_CP066831.1"/>
</dbReference>
<dbReference type="Proteomes" id="UP000595636">
    <property type="component" value="Chromosome"/>
</dbReference>
<name>A0A7T7I907_9ACTN</name>
<keyword evidence="1" id="KW-0812">Transmembrane</keyword>
<evidence type="ECO:0000313" key="3">
    <source>
        <dbReference type="Proteomes" id="UP000595636"/>
    </source>
</evidence>
<dbReference type="KEGG" id="slf:JEQ17_28765"/>
<accession>A0A7T7I907</accession>
<evidence type="ECO:0000313" key="2">
    <source>
        <dbReference type="EMBL" id="QQM43017.1"/>
    </source>
</evidence>